<gene>
    <name evidence="3" type="ORF">DM484_21540</name>
</gene>
<evidence type="ECO:0000313" key="3">
    <source>
        <dbReference type="EMBL" id="PZN74311.1"/>
    </source>
</evidence>
<dbReference type="GO" id="GO:0005975">
    <property type="term" value="P:carbohydrate metabolic process"/>
    <property type="evidence" value="ECO:0007669"/>
    <property type="project" value="InterPro"/>
</dbReference>
<dbReference type="Pfam" id="PF18998">
    <property type="entry name" value="Flg_new_2"/>
    <property type="match status" value="1"/>
</dbReference>
<accession>A0A2W4QQ67</accession>
<keyword evidence="1" id="KW-1133">Transmembrane helix</keyword>
<dbReference type="SUPFAM" id="SSF48208">
    <property type="entry name" value="Six-hairpin glycosidases"/>
    <property type="match status" value="1"/>
</dbReference>
<reference evidence="3 4" key="1">
    <citation type="journal article" date="2018" name="Aquat. Microb. Ecol.">
        <title>Gammaproteobacterial methanotrophs dominate.</title>
        <authorList>
            <person name="Rissanen A.J."/>
            <person name="Saarenheimo J."/>
            <person name="Tiirola M."/>
            <person name="Peura S."/>
            <person name="Aalto S.L."/>
            <person name="Karvinen A."/>
            <person name="Nykanen H."/>
        </authorList>
    </citation>
    <scope>NUCLEOTIDE SEQUENCE [LARGE SCALE GENOMIC DNA]</scope>
    <source>
        <strain evidence="3">AMbin10</strain>
    </source>
</reference>
<dbReference type="Gene3D" id="1.50.10.10">
    <property type="match status" value="1"/>
</dbReference>
<feature type="domain" description="Bacterial repeat" evidence="2">
    <location>
        <begin position="714"/>
        <end position="768"/>
    </location>
</feature>
<dbReference type="InterPro" id="IPR044060">
    <property type="entry name" value="Bacterial_rp_domain"/>
</dbReference>
<feature type="transmembrane region" description="Helical" evidence="1">
    <location>
        <begin position="7"/>
        <end position="28"/>
    </location>
</feature>
<evidence type="ECO:0000313" key="4">
    <source>
        <dbReference type="Proteomes" id="UP000249396"/>
    </source>
</evidence>
<dbReference type="Gene3D" id="2.60.120.430">
    <property type="entry name" value="Galactose-binding lectin"/>
    <property type="match status" value="1"/>
</dbReference>
<dbReference type="EMBL" id="QJPH01000432">
    <property type="protein sequence ID" value="PZN74311.1"/>
    <property type="molecule type" value="Genomic_DNA"/>
</dbReference>
<sequence>MKVSNPIVYRYVSSVFQGFILIGIIGIGDVAKAAVNLNAAYNVLTQRTSAVQNAFYVYQDADSAYNHGFPSGWMGDYPTIHLNAACVNAALSPNGCSSDTNALDIQRDTVVYIRFGNQISWSGVSFVEPQNLFSTTFVSKGYDLTGATYLVFDVRSPTPNGFRVLFGFAGHTMTYFITIPQSTTFTTLTIPLAAFNVTLADLASVNVLFTVETDNLDAPNGGILLLDNIHFEPVPTKQQSVLGLPLSTQTFGVVTPQTSVPIDQANKNIASLYESALTLLALLAQDSPTDLVNAKLIADSMDYALSHDNHGDYLPPFPSSPMGLHNAYESGDIALFSGQGVGAGQQGDIRVAGFSSTTCAPSNYCVILDGATGGNNAFAILSLISAYNRFQDTRYLNDAATIGQWIVNQLLDTSNTGYGGYYLGYPDEGAPPPKPLEKGKSIENNADIFAAFSTLAFTEQQLGNTAQANYWTAQANVAGDFVMQMYDSTRGCFFAGTVPPNTTGAGIQPNGPTKGNDTINTYDFLDSNSFTTLAMAGSPRYAKAIDWHKPVQCIVNKFAQTVTAANITYSGFNIVSGVNGVAWEFTGQVTELMNYVNQLYKDSSFASQAATYLAQIAQAQATAPFGDGSGLVASTLQNGDTLAPAAQCLQTPYQCIPERVGLAATAWAIFAAQNYNPLNSPFNQVPNPNTLLTVINNNPTNGMITSNYGGINCGTACAQYYDSGSYVVLTANPVSGYEFSGWRGACSGYGNSCTVTMNAAQTVTANFAVFKIHQPTWKRVIKSIIKK</sequence>
<keyword evidence="1" id="KW-0472">Membrane</keyword>
<organism evidence="3 4">
    <name type="scientific">Candidatus Methylumidiphilus alinenensis</name>
    <dbReference type="NCBI Taxonomy" id="2202197"/>
    <lineage>
        <taxon>Bacteria</taxon>
        <taxon>Pseudomonadati</taxon>
        <taxon>Pseudomonadota</taxon>
        <taxon>Gammaproteobacteria</taxon>
        <taxon>Methylococcales</taxon>
        <taxon>Candidatus Methylumidiphilus</taxon>
    </lineage>
</organism>
<dbReference type="InterPro" id="IPR012341">
    <property type="entry name" value="6hp_glycosidase-like_sf"/>
</dbReference>
<name>A0A2W4QQ67_9GAMM</name>
<protein>
    <recommendedName>
        <fullName evidence="2">Bacterial repeat domain-containing protein</fullName>
    </recommendedName>
</protein>
<dbReference type="AlphaFoldDB" id="A0A2W4QQ67"/>
<dbReference type="Proteomes" id="UP000249396">
    <property type="component" value="Unassembled WGS sequence"/>
</dbReference>
<keyword evidence="1" id="KW-0812">Transmembrane</keyword>
<proteinExistence type="predicted"/>
<comment type="caution">
    <text evidence="3">The sequence shown here is derived from an EMBL/GenBank/DDBJ whole genome shotgun (WGS) entry which is preliminary data.</text>
</comment>
<evidence type="ECO:0000256" key="1">
    <source>
        <dbReference type="SAM" id="Phobius"/>
    </source>
</evidence>
<evidence type="ECO:0000259" key="2">
    <source>
        <dbReference type="Pfam" id="PF18998"/>
    </source>
</evidence>
<dbReference type="InterPro" id="IPR008928">
    <property type="entry name" value="6-hairpin_glycosidase_sf"/>
</dbReference>